<evidence type="ECO:0000313" key="3">
    <source>
        <dbReference type="EMBL" id="KAF9481107.1"/>
    </source>
</evidence>
<dbReference type="CDD" id="cd18186">
    <property type="entry name" value="BTB_POZ_ZBTB_KLHL-like"/>
    <property type="match status" value="1"/>
</dbReference>
<reference evidence="3" key="1">
    <citation type="submission" date="2020-11" db="EMBL/GenBank/DDBJ databases">
        <authorList>
            <consortium name="DOE Joint Genome Institute"/>
            <person name="Ahrendt S."/>
            <person name="Riley R."/>
            <person name="Andreopoulos W."/>
            <person name="Labutti K."/>
            <person name="Pangilinan J."/>
            <person name="Ruiz-Duenas F.J."/>
            <person name="Barrasa J.M."/>
            <person name="Sanchez-Garcia M."/>
            <person name="Camarero S."/>
            <person name="Miyauchi S."/>
            <person name="Serrano A."/>
            <person name="Linde D."/>
            <person name="Babiker R."/>
            <person name="Drula E."/>
            <person name="Ayuso-Fernandez I."/>
            <person name="Pacheco R."/>
            <person name="Padilla G."/>
            <person name="Ferreira P."/>
            <person name="Barriuso J."/>
            <person name="Kellner H."/>
            <person name="Castanera R."/>
            <person name="Alfaro M."/>
            <person name="Ramirez L."/>
            <person name="Pisabarro A.G."/>
            <person name="Kuo A."/>
            <person name="Tritt A."/>
            <person name="Lipzen A."/>
            <person name="He G."/>
            <person name="Yan M."/>
            <person name="Ng V."/>
            <person name="Cullen D."/>
            <person name="Martin F."/>
            <person name="Rosso M.-N."/>
            <person name="Henrissat B."/>
            <person name="Hibbett D."/>
            <person name="Martinez A.T."/>
            <person name="Grigoriev I.V."/>
        </authorList>
    </citation>
    <scope>NUCLEOTIDE SEQUENCE</scope>
    <source>
        <strain evidence="3">CIRM-BRFM 674</strain>
    </source>
</reference>
<evidence type="ECO:0000256" key="1">
    <source>
        <dbReference type="SAM" id="MobiDB-lite"/>
    </source>
</evidence>
<dbReference type="Proteomes" id="UP000807469">
    <property type="component" value="Unassembled WGS sequence"/>
</dbReference>
<comment type="caution">
    <text evidence="3">The sequence shown here is derived from an EMBL/GenBank/DDBJ whole genome shotgun (WGS) entry which is preliminary data.</text>
</comment>
<accession>A0A9P5Z415</accession>
<dbReference type="PROSITE" id="PS50097">
    <property type="entry name" value="BTB"/>
    <property type="match status" value="1"/>
</dbReference>
<gene>
    <name evidence="3" type="ORF">BDN70DRAFT_876709</name>
</gene>
<dbReference type="Pfam" id="PF00651">
    <property type="entry name" value="BTB"/>
    <property type="match status" value="1"/>
</dbReference>
<sequence length="92" mass="10420">MYTEGPQCKRPRNQADSPAAADEAVQDAPITYDENYYREDGDAVIRVENVLFKIHRYLLVRDSSVFADMFNMPQGDSATIAATNESPIRLYD</sequence>
<keyword evidence="4" id="KW-1185">Reference proteome</keyword>
<organism evidence="3 4">
    <name type="scientific">Pholiota conissans</name>
    <dbReference type="NCBI Taxonomy" id="109636"/>
    <lineage>
        <taxon>Eukaryota</taxon>
        <taxon>Fungi</taxon>
        <taxon>Dikarya</taxon>
        <taxon>Basidiomycota</taxon>
        <taxon>Agaricomycotina</taxon>
        <taxon>Agaricomycetes</taxon>
        <taxon>Agaricomycetidae</taxon>
        <taxon>Agaricales</taxon>
        <taxon>Agaricineae</taxon>
        <taxon>Strophariaceae</taxon>
        <taxon>Pholiota</taxon>
    </lineage>
</organism>
<dbReference type="OrthoDB" id="3066584at2759"/>
<evidence type="ECO:0000259" key="2">
    <source>
        <dbReference type="PROSITE" id="PS50097"/>
    </source>
</evidence>
<feature type="region of interest" description="Disordered" evidence="1">
    <location>
        <begin position="1"/>
        <end position="27"/>
    </location>
</feature>
<evidence type="ECO:0000313" key="4">
    <source>
        <dbReference type="Proteomes" id="UP000807469"/>
    </source>
</evidence>
<dbReference type="AlphaFoldDB" id="A0A9P5Z415"/>
<dbReference type="SUPFAM" id="SSF54695">
    <property type="entry name" value="POZ domain"/>
    <property type="match status" value="1"/>
</dbReference>
<proteinExistence type="predicted"/>
<dbReference type="InterPro" id="IPR000210">
    <property type="entry name" value="BTB/POZ_dom"/>
</dbReference>
<dbReference type="Gene3D" id="3.30.710.10">
    <property type="entry name" value="Potassium Channel Kv1.1, Chain A"/>
    <property type="match status" value="1"/>
</dbReference>
<feature type="domain" description="BTB" evidence="2">
    <location>
        <begin position="41"/>
        <end position="92"/>
    </location>
</feature>
<protein>
    <recommendedName>
        <fullName evidence="2">BTB domain-containing protein</fullName>
    </recommendedName>
</protein>
<name>A0A9P5Z415_9AGAR</name>
<dbReference type="EMBL" id="MU155183">
    <property type="protein sequence ID" value="KAF9481107.1"/>
    <property type="molecule type" value="Genomic_DNA"/>
</dbReference>
<dbReference type="InterPro" id="IPR011333">
    <property type="entry name" value="SKP1/BTB/POZ_sf"/>
</dbReference>